<evidence type="ECO:0000256" key="2">
    <source>
        <dbReference type="SAM" id="SignalP"/>
    </source>
</evidence>
<gene>
    <name evidence="3" type="ORF">BASA50_004268</name>
</gene>
<sequence>MQLFYLFSFAVVASCTAALPQPAELSKRYSDNVDVNLASILEARSYQPGFNSQQDSVASMLLKRQDNSEGSNPSPSPTLMPGGSGSDPSPREKLETASIKLSSDINNVGSGLAELPVYMRKIGDAIGGQAGKLTVEYLRISLAVNGLLNRWLRGPGENLTDFIKTGLGDKEYSKIGPDLIKKLWETTAGVQNGLKAAMEAISNIEENIGSVIQNVETMNESFKRVFNSYAELFWALRAPMDNFPDGEKLFWYLADVRTNIDRFSEKQQYRFDIMMEYLRASFSQ</sequence>
<evidence type="ECO:0000313" key="4">
    <source>
        <dbReference type="Proteomes" id="UP001648503"/>
    </source>
</evidence>
<proteinExistence type="predicted"/>
<keyword evidence="4" id="KW-1185">Reference proteome</keyword>
<dbReference type="Proteomes" id="UP001648503">
    <property type="component" value="Unassembled WGS sequence"/>
</dbReference>
<evidence type="ECO:0000313" key="3">
    <source>
        <dbReference type="EMBL" id="KAH6597662.1"/>
    </source>
</evidence>
<accession>A0ABQ8FFX1</accession>
<feature type="region of interest" description="Disordered" evidence="1">
    <location>
        <begin position="63"/>
        <end position="93"/>
    </location>
</feature>
<evidence type="ECO:0008006" key="5">
    <source>
        <dbReference type="Google" id="ProtNLM"/>
    </source>
</evidence>
<evidence type="ECO:0000256" key="1">
    <source>
        <dbReference type="SAM" id="MobiDB-lite"/>
    </source>
</evidence>
<feature type="signal peptide" evidence="2">
    <location>
        <begin position="1"/>
        <end position="18"/>
    </location>
</feature>
<organism evidence="3 4">
    <name type="scientific">Batrachochytrium salamandrivorans</name>
    <dbReference type="NCBI Taxonomy" id="1357716"/>
    <lineage>
        <taxon>Eukaryota</taxon>
        <taxon>Fungi</taxon>
        <taxon>Fungi incertae sedis</taxon>
        <taxon>Chytridiomycota</taxon>
        <taxon>Chytridiomycota incertae sedis</taxon>
        <taxon>Chytridiomycetes</taxon>
        <taxon>Rhizophydiales</taxon>
        <taxon>Rhizophydiales incertae sedis</taxon>
        <taxon>Batrachochytrium</taxon>
    </lineage>
</organism>
<reference evidence="3 4" key="1">
    <citation type="submission" date="2021-02" db="EMBL/GenBank/DDBJ databases">
        <title>Variation within the Batrachochytrium salamandrivorans European outbreak.</title>
        <authorList>
            <person name="Kelly M."/>
            <person name="Pasmans F."/>
            <person name="Shea T.P."/>
            <person name="Munoz J.F."/>
            <person name="Carranza S."/>
            <person name="Cuomo C.A."/>
            <person name="Martel A."/>
        </authorList>
    </citation>
    <scope>NUCLEOTIDE SEQUENCE [LARGE SCALE GENOMIC DNA]</scope>
    <source>
        <strain evidence="3 4">AMFP18/2</strain>
    </source>
</reference>
<comment type="caution">
    <text evidence="3">The sequence shown here is derived from an EMBL/GenBank/DDBJ whole genome shotgun (WGS) entry which is preliminary data.</text>
</comment>
<protein>
    <recommendedName>
        <fullName evidence="5">Secreted protein</fullName>
    </recommendedName>
</protein>
<feature type="chain" id="PRO_5046064595" description="Secreted protein" evidence="2">
    <location>
        <begin position="19"/>
        <end position="284"/>
    </location>
</feature>
<keyword evidence="2" id="KW-0732">Signal</keyword>
<dbReference type="EMBL" id="JAFCIX010000136">
    <property type="protein sequence ID" value="KAH6597662.1"/>
    <property type="molecule type" value="Genomic_DNA"/>
</dbReference>
<name>A0ABQ8FFX1_9FUNG</name>